<dbReference type="Proteomes" id="UP000224460">
    <property type="component" value="Unassembled WGS sequence"/>
</dbReference>
<dbReference type="EMBL" id="PEDL01000018">
    <property type="protein sequence ID" value="PHV69787.1"/>
    <property type="molecule type" value="Genomic_DNA"/>
</dbReference>
<reference evidence="1" key="1">
    <citation type="submission" date="2017-10" db="EMBL/GenBank/DDBJ databases">
        <title>Genome sequence of cellulolytic Lachnospiraceae bacterium XHS1971 isolated from hotspring sediment.</title>
        <authorList>
            <person name="Vasudevan G."/>
            <person name="Joshi A.J."/>
            <person name="Hivarkar S."/>
            <person name="Lanjekar V.B."/>
            <person name="Dhakephalkar P.K."/>
            <person name="Dagar S."/>
        </authorList>
    </citation>
    <scope>NUCLEOTIDE SEQUENCE</scope>
    <source>
        <strain evidence="1">XHS1971</strain>
    </source>
</reference>
<evidence type="ECO:0000313" key="2">
    <source>
        <dbReference type="Proteomes" id="UP000224460"/>
    </source>
</evidence>
<evidence type="ECO:0000313" key="1">
    <source>
        <dbReference type="EMBL" id="PHV69787.1"/>
    </source>
</evidence>
<gene>
    <name evidence="1" type="ORF">CS063_13800</name>
</gene>
<accession>A0AC61DB15</accession>
<comment type="caution">
    <text evidence="1">The sequence shown here is derived from an EMBL/GenBank/DDBJ whole genome shotgun (WGS) entry which is preliminary data.</text>
</comment>
<keyword evidence="2" id="KW-1185">Reference proteome</keyword>
<organism evidence="1 2">
    <name type="scientific">Sporanaerobium hydrogeniformans</name>
    <dbReference type="NCBI Taxonomy" id="3072179"/>
    <lineage>
        <taxon>Bacteria</taxon>
        <taxon>Bacillati</taxon>
        <taxon>Bacillota</taxon>
        <taxon>Clostridia</taxon>
        <taxon>Lachnospirales</taxon>
        <taxon>Lachnospiraceae</taxon>
        <taxon>Sporanaerobium</taxon>
    </lineage>
</organism>
<proteinExistence type="predicted"/>
<name>A0AC61DB15_9FIRM</name>
<protein>
    <submittedName>
        <fullName evidence="1">Holin</fullName>
    </submittedName>
</protein>
<sequence length="143" mass="15459">MEKYFNNFSLVLGAIGGFSAGMLGGWDILLKTMIILIILDYVTGILKGIYNKELSSAVGYKGIIKKVMILILIALAYALQSSIDTSLPLREIVNTFFIANEGISILENAVGCGLPIPAKLKELLIQLRGDDEDADTASIANHK</sequence>